<dbReference type="SMART" id="SM01101">
    <property type="entry name" value="CRISPR_assoc"/>
    <property type="match status" value="1"/>
</dbReference>
<organism evidence="1 2">
    <name type="scientific">Streptomyces carminius</name>
    <dbReference type="NCBI Taxonomy" id="2665496"/>
    <lineage>
        <taxon>Bacteria</taxon>
        <taxon>Bacillati</taxon>
        <taxon>Actinomycetota</taxon>
        <taxon>Actinomycetes</taxon>
        <taxon>Kitasatosporales</taxon>
        <taxon>Streptomycetaceae</taxon>
        <taxon>Streptomyces</taxon>
    </lineage>
</organism>
<dbReference type="Gene3D" id="3.30.70.1200">
    <property type="entry name" value="Crispr-associated protein, domain 1"/>
    <property type="match status" value="1"/>
</dbReference>
<reference evidence="1 2" key="1">
    <citation type="submission" date="2017-11" db="EMBL/GenBank/DDBJ databases">
        <title>Streptomyces carmine sp. nov., a novel actinomycete isolated from Sophora alopecuroides in Xinjiang, China.</title>
        <authorList>
            <person name="Wang Y."/>
            <person name="Luo X."/>
            <person name="Wan C."/>
            <person name="Zhang L."/>
        </authorList>
    </citation>
    <scope>NUCLEOTIDE SEQUENCE [LARGE SCALE GENOMIC DNA]</scope>
    <source>
        <strain evidence="1 2">TRM SA0054</strain>
    </source>
</reference>
<accession>A0A2M8MCK2</accession>
<comment type="caution">
    <text evidence="1">The sequence shown here is derived from an EMBL/GenBank/DDBJ whole genome shotgun (WGS) entry which is preliminary data.</text>
</comment>
<dbReference type="NCBIfam" id="TIGR01907">
    <property type="entry name" value="casE_Cse3"/>
    <property type="match status" value="1"/>
</dbReference>
<evidence type="ECO:0000313" key="1">
    <source>
        <dbReference type="EMBL" id="PJF01955.1"/>
    </source>
</evidence>
<name>A0A2M8MCK2_9ACTN</name>
<dbReference type="RefSeq" id="WP_100200111.1">
    <property type="nucleotide sequence ID" value="NZ_PGGW01000007.1"/>
</dbReference>
<dbReference type="Gene3D" id="3.30.70.1210">
    <property type="entry name" value="Crispr-associated protein, domain 2"/>
    <property type="match status" value="1"/>
</dbReference>
<dbReference type="EMBL" id="PGGW01000007">
    <property type="protein sequence ID" value="PJF01955.1"/>
    <property type="molecule type" value="Genomic_DNA"/>
</dbReference>
<dbReference type="InterPro" id="IPR010179">
    <property type="entry name" value="CRISPR-assoc_prot_Cse3"/>
</dbReference>
<evidence type="ECO:0000313" key="2">
    <source>
        <dbReference type="Proteomes" id="UP000230407"/>
    </source>
</evidence>
<keyword evidence="2" id="KW-1185">Reference proteome</keyword>
<dbReference type="CDD" id="cd09727">
    <property type="entry name" value="Cas6_I-E"/>
    <property type="match status" value="1"/>
</dbReference>
<dbReference type="Proteomes" id="UP000230407">
    <property type="component" value="Unassembled WGS sequence"/>
</dbReference>
<dbReference type="Pfam" id="PF08798">
    <property type="entry name" value="CRISPR_assoc"/>
    <property type="match status" value="1"/>
</dbReference>
<protein>
    <submittedName>
        <fullName evidence="1">Type I-E CRISPR-associated protein Cas6/Cse3/CasE</fullName>
    </submittedName>
</protein>
<proteinExistence type="predicted"/>
<dbReference type="AlphaFoldDB" id="A0A2M8MCK2"/>
<dbReference type="SUPFAM" id="SSF117987">
    <property type="entry name" value="CRISPR-associated protein"/>
    <property type="match status" value="2"/>
</dbReference>
<gene>
    <name evidence="1" type="primary">cas6e</name>
    <name evidence="1" type="ORF">CUT44_00640</name>
</gene>
<sequence length="225" mass="24535">MTAWLTRIIPNPRSADARRDITGTDAAIHLHRRLMALFPDHAGPDPRARFGVLFRTDDTPTGPHILLQSTHEPDLDRLPDSYSTTALTRPLDPLLDALRPGLTIRYRCVANAIRKPGATTRALYDLPAVVPLTGAAADDWWTRQADAAGIKPLTLHSQPLDTVHGRRSTHGPAAHQRIRHARTRFDGTAAIIDADLLRTKITEGIGRGKPYGCGLLSIAPARNAG</sequence>